<evidence type="ECO:0000256" key="2">
    <source>
        <dbReference type="ARBA" id="ARBA00022741"/>
    </source>
</evidence>
<dbReference type="AlphaFoldDB" id="A0A975W6M2"/>
<keyword evidence="2" id="KW-0547">Nucleotide-binding</keyword>
<dbReference type="PANTHER" id="PTHR30258">
    <property type="entry name" value="TYPE II SECRETION SYSTEM PROTEIN GSPE-RELATED"/>
    <property type="match status" value="1"/>
</dbReference>
<dbReference type="InterPro" id="IPR037257">
    <property type="entry name" value="T2SS_E_N_sf"/>
</dbReference>
<dbReference type="Proteomes" id="UP000182932">
    <property type="component" value="Unassembled WGS sequence"/>
</dbReference>
<dbReference type="Pfam" id="PF00437">
    <property type="entry name" value="T2SSE"/>
    <property type="match status" value="1"/>
</dbReference>
<dbReference type="Gene3D" id="3.30.450.90">
    <property type="match status" value="1"/>
</dbReference>
<dbReference type="SUPFAM" id="SSF160246">
    <property type="entry name" value="EspE N-terminal domain-like"/>
    <property type="match status" value="1"/>
</dbReference>
<dbReference type="CDD" id="cd01129">
    <property type="entry name" value="PulE-GspE-like"/>
    <property type="match status" value="1"/>
</dbReference>
<dbReference type="RefSeq" id="WP_074834461.1">
    <property type="nucleotide sequence ID" value="NZ_FNYY01000001.1"/>
</dbReference>
<dbReference type="GO" id="GO:0005886">
    <property type="term" value="C:plasma membrane"/>
    <property type="evidence" value="ECO:0007669"/>
    <property type="project" value="TreeGrafter"/>
</dbReference>
<protein>
    <submittedName>
        <fullName evidence="5">Type II secretion system protein E (GspE)</fullName>
    </submittedName>
</protein>
<dbReference type="SUPFAM" id="SSF52540">
    <property type="entry name" value="P-loop containing nucleoside triphosphate hydrolases"/>
    <property type="match status" value="1"/>
</dbReference>
<gene>
    <name evidence="5" type="ORF">SAMN04487940_101301</name>
</gene>
<dbReference type="InterPro" id="IPR027417">
    <property type="entry name" value="P-loop_NTPase"/>
</dbReference>
<dbReference type="PROSITE" id="PS00662">
    <property type="entry name" value="T2SP_E"/>
    <property type="match status" value="1"/>
</dbReference>
<dbReference type="Gene3D" id="3.30.300.160">
    <property type="entry name" value="Type II secretion system, protein E, N-terminal domain"/>
    <property type="match status" value="1"/>
</dbReference>
<dbReference type="InterPro" id="IPR054757">
    <property type="entry name" value="GSPE_N1E"/>
</dbReference>
<reference evidence="5 6" key="1">
    <citation type="submission" date="2016-10" db="EMBL/GenBank/DDBJ databases">
        <authorList>
            <person name="Varghese N."/>
            <person name="Submissions S."/>
        </authorList>
    </citation>
    <scope>NUCLEOTIDE SEQUENCE [LARGE SCALE GENOMIC DNA]</scope>
    <source>
        <strain evidence="5 6">FF3</strain>
    </source>
</reference>
<dbReference type="Gene3D" id="3.40.50.300">
    <property type="entry name" value="P-loop containing nucleotide triphosphate hydrolases"/>
    <property type="match status" value="1"/>
</dbReference>
<feature type="domain" description="Bacterial type II secretion system protein E" evidence="4">
    <location>
        <begin position="305"/>
        <end position="319"/>
    </location>
</feature>
<comment type="similarity">
    <text evidence="1">Belongs to the GSP E family.</text>
</comment>
<proteinExistence type="inferred from homology"/>
<dbReference type="Pfam" id="PF22341">
    <property type="entry name" value="GSPE_N1E"/>
    <property type="match status" value="1"/>
</dbReference>
<sequence length="487" mass="51782">MSTRAQLPFAFARDHQVVLSEGALVAGPEATPTGLREALRRAFDAPVDFTQLDADAFQDRLMAAYQGNGQDAPEEVEAQDSVVLDDSSLEAPPTDLLDTGSDAPVIRLVNHFLRRAVEAQASDLHVEPHEGGLRARIRVDGTLQTIYDRAGAPARRVISRLKVMAGLDIAETRLPQDGHIALRYGGRSIDVRVSTLPGNYGERVVMRVLDKTAGLMPLADLGLRPAQVAELEALSAAPHGIVLAAGPTGAGKTTTLYSLLKLANQAERNILTVEDPIEYDLPGINQSQIHAEIGLTFAAGLRAALRQDPDIILVGEIRDQETSSVAAQAALTGHLVFSSVHANSSVAAIIRLRDLGLEDYLIAATVRAIIAQRLLRQLCPACRRAAPPDAVARAAFDAVEMSPPAEVFHAEGCPECNGSGYAGRAGIYEIATVTDALRAAIDEGAPEQRLKALALTPQQTLLGEALRLVSAGTTDFREVARVVGTSP</sequence>
<dbReference type="GO" id="GO:0005524">
    <property type="term" value="F:ATP binding"/>
    <property type="evidence" value="ECO:0007669"/>
    <property type="project" value="UniProtKB-KW"/>
</dbReference>
<evidence type="ECO:0000259" key="4">
    <source>
        <dbReference type="PROSITE" id="PS00662"/>
    </source>
</evidence>
<dbReference type="GeneID" id="80816571"/>
<keyword evidence="3" id="KW-0067">ATP-binding</keyword>
<keyword evidence="6" id="KW-1185">Reference proteome</keyword>
<dbReference type="InterPro" id="IPR003593">
    <property type="entry name" value="AAA+_ATPase"/>
</dbReference>
<evidence type="ECO:0000256" key="3">
    <source>
        <dbReference type="ARBA" id="ARBA00022840"/>
    </source>
</evidence>
<dbReference type="InterPro" id="IPR001482">
    <property type="entry name" value="T2SS/T4SS_dom"/>
</dbReference>
<evidence type="ECO:0000313" key="6">
    <source>
        <dbReference type="Proteomes" id="UP000182932"/>
    </source>
</evidence>
<dbReference type="PANTHER" id="PTHR30258:SF2">
    <property type="entry name" value="COMG OPERON PROTEIN 1"/>
    <property type="match status" value="1"/>
</dbReference>
<name>A0A975W6M2_9RHOB</name>
<dbReference type="EMBL" id="FNYY01000001">
    <property type="protein sequence ID" value="SEI58641.1"/>
    <property type="molecule type" value="Genomic_DNA"/>
</dbReference>
<evidence type="ECO:0000313" key="5">
    <source>
        <dbReference type="EMBL" id="SEI58641.1"/>
    </source>
</evidence>
<evidence type="ECO:0000256" key="1">
    <source>
        <dbReference type="ARBA" id="ARBA00006611"/>
    </source>
</evidence>
<dbReference type="SMART" id="SM00382">
    <property type="entry name" value="AAA"/>
    <property type="match status" value="1"/>
</dbReference>
<comment type="caution">
    <text evidence="5">The sequence shown here is derived from an EMBL/GenBank/DDBJ whole genome shotgun (WGS) entry which is preliminary data.</text>
</comment>
<accession>A0A975W6M2</accession>
<dbReference type="GO" id="GO:0016887">
    <property type="term" value="F:ATP hydrolysis activity"/>
    <property type="evidence" value="ECO:0007669"/>
    <property type="project" value="TreeGrafter"/>
</dbReference>
<organism evidence="5 6">
    <name type="scientific">Marinovum algicola</name>
    <dbReference type="NCBI Taxonomy" id="42444"/>
    <lineage>
        <taxon>Bacteria</taxon>
        <taxon>Pseudomonadati</taxon>
        <taxon>Pseudomonadota</taxon>
        <taxon>Alphaproteobacteria</taxon>
        <taxon>Rhodobacterales</taxon>
        <taxon>Roseobacteraceae</taxon>
        <taxon>Marinovum</taxon>
    </lineage>
</organism>